<geneLocation type="chloroplast" evidence="9"/>
<accession>A0A1G4NRB0</accession>
<dbReference type="GO" id="GO:0009507">
    <property type="term" value="C:chloroplast"/>
    <property type="evidence" value="ECO:0007669"/>
    <property type="project" value="UniProtKB-SubCell"/>
</dbReference>
<dbReference type="InterPro" id="IPR057264">
    <property type="entry name" value="Ribosomal_uL24_C"/>
</dbReference>
<dbReference type="Pfam" id="PF00467">
    <property type="entry name" value="KOW"/>
    <property type="match status" value="1"/>
</dbReference>
<dbReference type="Pfam" id="PF17136">
    <property type="entry name" value="ribosomal_L24"/>
    <property type="match status" value="1"/>
</dbReference>
<proteinExistence type="inferred from homology"/>
<dbReference type="InterPro" id="IPR014722">
    <property type="entry name" value="Rib_uL2_dom2"/>
</dbReference>
<dbReference type="GO" id="GO:0005840">
    <property type="term" value="C:ribosome"/>
    <property type="evidence" value="ECO:0007669"/>
    <property type="project" value="UniProtKB-KW"/>
</dbReference>
<dbReference type="RefSeq" id="YP_009312937.1">
    <property type="nucleotide sequence ID" value="NC_031654.1"/>
</dbReference>
<organism evidence="9">
    <name type="scientific">Helminthora furcellata</name>
    <dbReference type="NCBI Taxonomy" id="1884666"/>
    <lineage>
        <taxon>Eukaryota</taxon>
        <taxon>Rhodophyta</taxon>
        <taxon>Florideophyceae</taxon>
        <taxon>Nemaliophycidae</taxon>
        <taxon>Nemaliales</taxon>
        <taxon>Liagoraceae</taxon>
        <taxon>Helminthora</taxon>
    </lineage>
</organism>
<evidence type="ECO:0000256" key="3">
    <source>
        <dbReference type="ARBA" id="ARBA00022980"/>
    </source>
</evidence>
<protein>
    <recommendedName>
        <fullName evidence="5 6">Large ribosomal subunit protein uL24c</fullName>
    </recommendedName>
</protein>
<dbReference type="AlphaFoldDB" id="A0A1G4NRB0"/>
<dbReference type="SUPFAM" id="SSF50104">
    <property type="entry name" value="Translation proteins SH3-like domain"/>
    <property type="match status" value="1"/>
</dbReference>
<dbReference type="SMART" id="SM00739">
    <property type="entry name" value="KOW"/>
    <property type="match status" value="1"/>
</dbReference>
<gene>
    <name evidence="6 9" type="primary">rpl24</name>
    <name evidence="9" type="ORF">BQ776_172</name>
    <name evidence="10" type="ORF">J0165_172</name>
</gene>
<dbReference type="InterPro" id="IPR041988">
    <property type="entry name" value="Ribosomal_uL24_KOW"/>
</dbReference>
<dbReference type="Gene3D" id="2.30.30.30">
    <property type="match status" value="1"/>
</dbReference>
<dbReference type="EMBL" id="LT622876">
    <property type="protein sequence ID" value="SCW24051.1"/>
    <property type="molecule type" value="Genomic_DNA"/>
</dbReference>
<keyword evidence="3 6" id="KW-0689">Ribosomal protein</keyword>
<evidence type="ECO:0000256" key="7">
    <source>
        <dbReference type="RuleBase" id="RU003477"/>
    </source>
</evidence>
<keyword evidence="6" id="KW-0699">rRNA-binding</keyword>
<reference evidence="9" key="2">
    <citation type="submission" date="2016-10" db="EMBL/GenBank/DDBJ databases">
        <title>Chloroplast genomes as a tool to resolve red algal phylogenies: a case study in the Nemaliales.</title>
        <authorList>
            <person name="Costa J.F."/>
            <person name="Lin S.M."/>
            <person name="Macaya E.C."/>
            <person name="Fernandez-Garcia C."/>
            <person name="Verbruggen H."/>
        </authorList>
    </citation>
    <scope>NUCLEOTIDE SEQUENCE</scope>
    <source>
        <strain evidence="9">J.0165</strain>
    </source>
</reference>
<dbReference type="GO" id="GO:0006412">
    <property type="term" value="P:translation"/>
    <property type="evidence" value="ECO:0007669"/>
    <property type="project" value="UniProtKB-UniRule"/>
</dbReference>
<comment type="subunit">
    <text evidence="6">Part of the 50S ribosomal subunit.</text>
</comment>
<dbReference type="InterPro" id="IPR008991">
    <property type="entry name" value="Translation_prot_SH3-like_sf"/>
</dbReference>
<evidence type="ECO:0000313" key="10">
    <source>
        <dbReference type="EMBL" id="SCW24051.1"/>
    </source>
</evidence>
<evidence type="ECO:0000256" key="6">
    <source>
        <dbReference type="HAMAP-Rule" id="MF_01326"/>
    </source>
</evidence>
<dbReference type="GO" id="GO:0003735">
    <property type="term" value="F:structural constituent of ribosome"/>
    <property type="evidence" value="ECO:0007669"/>
    <property type="project" value="InterPro"/>
</dbReference>
<evidence type="ECO:0000313" key="9">
    <source>
        <dbReference type="EMBL" id="SCW21191.1"/>
    </source>
</evidence>
<reference evidence="9" key="1">
    <citation type="submission" date="2016-08" db="EMBL/GenBank/DDBJ databases">
        <authorList>
            <person name="Seilhamer J.J."/>
        </authorList>
    </citation>
    <scope>NUCLEOTIDE SEQUENCE</scope>
    <source>
        <strain evidence="9">J.0165</strain>
    </source>
</reference>
<evidence type="ECO:0000259" key="8">
    <source>
        <dbReference type="SMART" id="SM00739"/>
    </source>
</evidence>
<evidence type="ECO:0000256" key="2">
    <source>
        <dbReference type="ARBA" id="ARBA00010618"/>
    </source>
</evidence>
<comment type="subcellular location">
    <subcellularLocation>
        <location evidence="6">Plastid</location>
        <location evidence="6">Chloroplast</location>
    </subcellularLocation>
</comment>
<evidence type="ECO:0000256" key="1">
    <source>
        <dbReference type="ARBA" id="ARBA00004072"/>
    </source>
</evidence>
<dbReference type="GeneID" id="30001639"/>
<comment type="similarity">
    <text evidence="2 6 7">Belongs to the universal ribosomal protein uL24 family.</text>
</comment>
<dbReference type="PANTHER" id="PTHR12903">
    <property type="entry name" value="MITOCHONDRIAL RIBOSOMAL PROTEIN L24"/>
    <property type="match status" value="1"/>
</dbReference>
<dbReference type="HAMAP" id="MF_01326_B">
    <property type="entry name" value="Ribosomal_uL24_B"/>
    <property type="match status" value="1"/>
</dbReference>
<dbReference type="NCBIfam" id="TIGR01079">
    <property type="entry name" value="rplX_bact"/>
    <property type="match status" value="1"/>
</dbReference>
<dbReference type="CDD" id="cd06089">
    <property type="entry name" value="KOW_RPL26"/>
    <property type="match status" value="1"/>
</dbReference>
<evidence type="ECO:0000256" key="5">
    <source>
        <dbReference type="ARBA" id="ARBA00035282"/>
    </source>
</evidence>
<dbReference type="PROSITE" id="PS01108">
    <property type="entry name" value="RIBOSOMAL_L24"/>
    <property type="match status" value="1"/>
</dbReference>
<keyword evidence="9" id="KW-0934">Plastid</keyword>
<evidence type="ECO:0000256" key="4">
    <source>
        <dbReference type="ARBA" id="ARBA00023274"/>
    </source>
</evidence>
<reference evidence="10" key="3">
    <citation type="submission" date="2016-10" db="EMBL/GenBank/DDBJ databases">
        <authorList>
            <person name="de Groot N.N."/>
        </authorList>
    </citation>
    <scope>NUCLEOTIDE SEQUENCE</scope>
    <source>
        <strain evidence="10">J.0165</strain>
    </source>
</reference>
<dbReference type="GO" id="GO:1990904">
    <property type="term" value="C:ribonucleoprotein complex"/>
    <property type="evidence" value="ECO:0007669"/>
    <property type="project" value="UniProtKB-KW"/>
</dbReference>
<keyword evidence="6" id="KW-0694">RNA-binding</keyword>
<dbReference type="InterPro" id="IPR005824">
    <property type="entry name" value="KOW"/>
</dbReference>
<dbReference type="GO" id="GO:0019843">
    <property type="term" value="F:rRNA binding"/>
    <property type="evidence" value="ECO:0007669"/>
    <property type="project" value="UniProtKB-UniRule"/>
</dbReference>
<sequence>MIKKKKKSKLHVKVGDTVKIITGDYKGQTGQVIKTLAEKHKVIVKDINMKTKHIRPTQEGESGQIIRKEAPLDSSNVVLHKIKA</sequence>
<comment type="function">
    <text evidence="1 6">One of two assembly initiator proteins, it binds directly to the 5'-end of the 23S rRNA, where it nucleates assembly of the 50S subunit.</text>
</comment>
<feature type="domain" description="KOW" evidence="8">
    <location>
        <begin position="11"/>
        <end position="38"/>
    </location>
</feature>
<dbReference type="InterPro" id="IPR005825">
    <property type="entry name" value="Ribosomal_uL24_CS"/>
</dbReference>
<dbReference type="EMBL" id="LT622862">
    <property type="protein sequence ID" value="SCW21191.1"/>
    <property type="molecule type" value="Genomic_DNA"/>
</dbReference>
<keyword evidence="4 6" id="KW-0687">Ribonucleoprotein</keyword>
<name>A0A1G4NRB0_9FLOR</name>
<keyword evidence="9" id="KW-0150">Chloroplast</keyword>
<dbReference type="InterPro" id="IPR003256">
    <property type="entry name" value="Ribosomal_uL24"/>
</dbReference>